<dbReference type="Pfam" id="PF00440">
    <property type="entry name" value="TetR_N"/>
    <property type="match status" value="1"/>
</dbReference>
<gene>
    <name evidence="7" type="ORF">FHX75_1199</name>
</gene>
<evidence type="ECO:0000256" key="1">
    <source>
        <dbReference type="ARBA" id="ARBA00023015"/>
    </source>
</evidence>
<dbReference type="InterPro" id="IPR050109">
    <property type="entry name" value="HTH-type_TetR-like_transc_reg"/>
</dbReference>
<evidence type="ECO:0000256" key="5">
    <source>
        <dbReference type="SAM" id="MobiDB-lite"/>
    </source>
</evidence>
<dbReference type="PANTHER" id="PTHR30055">
    <property type="entry name" value="HTH-TYPE TRANSCRIPTIONAL REGULATOR RUTR"/>
    <property type="match status" value="1"/>
</dbReference>
<evidence type="ECO:0000313" key="8">
    <source>
        <dbReference type="Proteomes" id="UP000319927"/>
    </source>
</evidence>
<dbReference type="InterPro" id="IPR025996">
    <property type="entry name" value="MT1864/Rv1816-like_C"/>
</dbReference>
<evidence type="ECO:0000256" key="4">
    <source>
        <dbReference type="PROSITE-ProRule" id="PRU00335"/>
    </source>
</evidence>
<evidence type="ECO:0000256" key="2">
    <source>
        <dbReference type="ARBA" id="ARBA00023125"/>
    </source>
</evidence>
<keyword evidence="8" id="KW-1185">Reference proteome</keyword>
<dbReference type="InterPro" id="IPR009057">
    <property type="entry name" value="Homeodomain-like_sf"/>
</dbReference>
<dbReference type="Pfam" id="PF13305">
    <property type="entry name" value="TetR_C_33"/>
    <property type="match status" value="1"/>
</dbReference>
<evidence type="ECO:0000256" key="3">
    <source>
        <dbReference type="ARBA" id="ARBA00023163"/>
    </source>
</evidence>
<dbReference type="Proteomes" id="UP000319927">
    <property type="component" value="Unassembled WGS sequence"/>
</dbReference>
<keyword evidence="1" id="KW-0805">Transcription regulation</keyword>
<dbReference type="GO" id="GO:0003700">
    <property type="term" value="F:DNA-binding transcription factor activity"/>
    <property type="evidence" value="ECO:0007669"/>
    <property type="project" value="TreeGrafter"/>
</dbReference>
<comment type="caution">
    <text evidence="7">The sequence shown here is derived from an EMBL/GenBank/DDBJ whole genome shotgun (WGS) entry which is preliminary data.</text>
</comment>
<organism evidence="7 8">
    <name type="scientific">Micromonospora palomenae</name>
    <dbReference type="NCBI Taxonomy" id="1461247"/>
    <lineage>
        <taxon>Bacteria</taxon>
        <taxon>Bacillati</taxon>
        <taxon>Actinomycetota</taxon>
        <taxon>Actinomycetes</taxon>
        <taxon>Micromonosporales</taxon>
        <taxon>Micromonosporaceae</taxon>
        <taxon>Micromonospora</taxon>
    </lineage>
</organism>
<dbReference type="EMBL" id="VIXA01000001">
    <property type="protein sequence ID" value="TWG26965.1"/>
    <property type="molecule type" value="Genomic_DNA"/>
</dbReference>
<dbReference type="GO" id="GO:0000976">
    <property type="term" value="F:transcription cis-regulatory region binding"/>
    <property type="evidence" value="ECO:0007669"/>
    <property type="project" value="TreeGrafter"/>
</dbReference>
<keyword evidence="3" id="KW-0804">Transcription</keyword>
<dbReference type="RefSeq" id="WP_246157475.1">
    <property type="nucleotide sequence ID" value="NZ_VIXA01000001.1"/>
</dbReference>
<evidence type="ECO:0000313" key="7">
    <source>
        <dbReference type="EMBL" id="TWG26965.1"/>
    </source>
</evidence>
<dbReference type="InterPro" id="IPR001647">
    <property type="entry name" value="HTH_TetR"/>
</dbReference>
<dbReference type="AlphaFoldDB" id="A0A561WSX3"/>
<dbReference type="PROSITE" id="PS50977">
    <property type="entry name" value="HTH_TETR_2"/>
    <property type="match status" value="1"/>
</dbReference>
<evidence type="ECO:0000259" key="6">
    <source>
        <dbReference type="PROSITE" id="PS50977"/>
    </source>
</evidence>
<dbReference type="InterPro" id="IPR036271">
    <property type="entry name" value="Tet_transcr_reg_TetR-rel_C_sf"/>
</dbReference>
<protein>
    <submittedName>
        <fullName evidence="7">TetR family transcriptional regulator</fullName>
    </submittedName>
</protein>
<sequence>MTVASIDRVSPTDGPDAEPAESNEPTEPAGSDEPAESAGSDEPGEPARVVAAARRLAEAEGWAAVTRRRLAERTGIDIETLYRRFPDPAALVAAVALRGFADLAAALAAARAAVGDDGAWPAVVTTYLDFAYANPEVYDAMLAHTPDLTLGRDPAPGAPRAAFAELRAALTPLAAGRDPDTLAEIGWALLHGTVMLTRGGRLRPETQEQREELIAAGLFAAP</sequence>
<feature type="DNA-binding region" description="H-T-H motif" evidence="4">
    <location>
        <begin position="66"/>
        <end position="85"/>
    </location>
</feature>
<reference evidence="7 8" key="1">
    <citation type="submission" date="2019-06" db="EMBL/GenBank/DDBJ databases">
        <title>Sequencing the genomes of 1000 actinobacteria strains.</title>
        <authorList>
            <person name="Klenk H.-P."/>
        </authorList>
    </citation>
    <scope>NUCLEOTIDE SEQUENCE [LARGE SCALE GENOMIC DNA]</scope>
    <source>
        <strain evidence="7 8">DSM 102131</strain>
    </source>
</reference>
<name>A0A561WSX3_9ACTN</name>
<dbReference type="SUPFAM" id="SSF48498">
    <property type="entry name" value="Tetracyclin repressor-like, C-terminal domain"/>
    <property type="match status" value="1"/>
</dbReference>
<keyword evidence="2 4" id="KW-0238">DNA-binding</keyword>
<dbReference type="Gene3D" id="1.10.357.10">
    <property type="entry name" value="Tetracycline Repressor, domain 2"/>
    <property type="match status" value="1"/>
</dbReference>
<proteinExistence type="predicted"/>
<dbReference type="SUPFAM" id="SSF46689">
    <property type="entry name" value="Homeodomain-like"/>
    <property type="match status" value="1"/>
</dbReference>
<accession>A0A561WSX3</accession>
<feature type="region of interest" description="Disordered" evidence="5">
    <location>
        <begin position="1"/>
        <end position="47"/>
    </location>
</feature>
<feature type="domain" description="HTH tetR-type" evidence="6">
    <location>
        <begin position="43"/>
        <end position="103"/>
    </location>
</feature>
<dbReference type="PANTHER" id="PTHR30055:SF234">
    <property type="entry name" value="HTH-TYPE TRANSCRIPTIONAL REGULATOR BETI"/>
    <property type="match status" value="1"/>
</dbReference>